<sequence length="105" mass="11362">MAKAIEKMSLEELQAYQKEVEAAIKGYEKKRRADALAAVRETAKQHGFSLEELTSGKAPGKAVTKGMAKYANPADPTQTWTGRGRQPAWVKDALATGKPLSSMAI</sequence>
<evidence type="ECO:0000313" key="7">
    <source>
        <dbReference type="Proteomes" id="UP000245708"/>
    </source>
</evidence>
<dbReference type="GO" id="GO:0003681">
    <property type="term" value="F:bent DNA binding"/>
    <property type="evidence" value="ECO:0007669"/>
    <property type="project" value="TreeGrafter"/>
</dbReference>
<keyword evidence="3" id="KW-0963">Cytoplasm</keyword>
<evidence type="ECO:0000256" key="2">
    <source>
        <dbReference type="ARBA" id="ARBA00010610"/>
    </source>
</evidence>
<dbReference type="PANTHER" id="PTHR38097:SF2">
    <property type="entry name" value="DNA-BINDING PROTEIN STPA"/>
    <property type="match status" value="1"/>
</dbReference>
<name>A0A316H0C1_9RHOB</name>
<comment type="similarity">
    <text evidence="2">Belongs to the histone-like protein H-NS family.</text>
</comment>
<evidence type="ECO:0000256" key="1">
    <source>
        <dbReference type="ARBA" id="ARBA00004453"/>
    </source>
</evidence>
<dbReference type="RefSeq" id="WP_109666949.1">
    <property type="nucleotide sequence ID" value="NZ_QGGW01000003.1"/>
</dbReference>
<dbReference type="GO" id="GO:0005829">
    <property type="term" value="C:cytosol"/>
    <property type="evidence" value="ECO:0007669"/>
    <property type="project" value="TreeGrafter"/>
</dbReference>
<dbReference type="OrthoDB" id="5297879at2"/>
<dbReference type="GO" id="GO:0032993">
    <property type="term" value="C:protein-DNA complex"/>
    <property type="evidence" value="ECO:0007669"/>
    <property type="project" value="TreeGrafter"/>
</dbReference>
<evidence type="ECO:0000259" key="5">
    <source>
        <dbReference type="SMART" id="SM00528"/>
    </source>
</evidence>
<dbReference type="EMBL" id="QGGW01000003">
    <property type="protein sequence ID" value="PWK60850.1"/>
    <property type="molecule type" value="Genomic_DNA"/>
</dbReference>
<dbReference type="InterPro" id="IPR037150">
    <property type="entry name" value="H-NS_C_dom_sf"/>
</dbReference>
<dbReference type="Gene3D" id="4.10.430.10">
    <property type="entry name" value="Histone-like protein H-NS, C-terminal domain"/>
    <property type="match status" value="1"/>
</dbReference>
<dbReference type="SMART" id="SM00528">
    <property type="entry name" value="HNS"/>
    <property type="match status" value="1"/>
</dbReference>
<evidence type="ECO:0000313" key="6">
    <source>
        <dbReference type="EMBL" id="PWK60850.1"/>
    </source>
</evidence>
<feature type="domain" description="DNA-binding protein H-NS-like C-terminal" evidence="5">
    <location>
        <begin position="60"/>
        <end position="105"/>
    </location>
</feature>
<proteinExistence type="inferred from homology"/>
<evidence type="ECO:0000256" key="4">
    <source>
        <dbReference type="ARBA" id="ARBA00023125"/>
    </source>
</evidence>
<organism evidence="6 7">
    <name type="scientific">Roseicyclus mahoneyensis</name>
    <dbReference type="NCBI Taxonomy" id="164332"/>
    <lineage>
        <taxon>Bacteria</taxon>
        <taxon>Pseudomonadati</taxon>
        <taxon>Pseudomonadota</taxon>
        <taxon>Alphaproteobacteria</taxon>
        <taxon>Rhodobacterales</taxon>
        <taxon>Roseobacteraceae</taxon>
        <taxon>Roseicyclus</taxon>
    </lineage>
</organism>
<dbReference type="GO" id="GO:0000976">
    <property type="term" value="F:transcription cis-regulatory region binding"/>
    <property type="evidence" value="ECO:0007669"/>
    <property type="project" value="TreeGrafter"/>
</dbReference>
<protein>
    <submittedName>
        <fullName evidence="6">DNA-binding protein H-NS</fullName>
    </submittedName>
</protein>
<comment type="subcellular location">
    <subcellularLocation>
        <location evidence="1">Cytoplasm</location>
        <location evidence="1">Nucleoid</location>
    </subcellularLocation>
</comment>
<dbReference type="GO" id="GO:0001217">
    <property type="term" value="F:DNA-binding transcription repressor activity"/>
    <property type="evidence" value="ECO:0007669"/>
    <property type="project" value="TreeGrafter"/>
</dbReference>
<keyword evidence="4 6" id="KW-0238">DNA-binding</keyword>
<gene>
    <name evidence="6" type="ORF">C7455_10348</name>
</gene>
<dbReference type="GO" id="GO:0003680">
    <property type="term" value="F:minor groove of adenine-thymine-rich DNA binding"/>
    <property type="evidence" value="ECO:0007669"/>
    <property type="project" value="TreeGrafter"/>
</dbReference>
<dbReference type="AlphaFoldDB" id="A0A316H0C1"/>
<reference evidence="6 7" key="1">
    <citation type="submission" date="2018-05" db="EMBL/GenBank/DDBJ databases">
        <title>Genomic Encyclopedia of Type Strains, Phase IV (KMG-IV): sequencing the most valuable type-strain genomes for metagenomic binning, comparative biology and taxonomic classification.</title>
        <authorList>
            <person name="Goeker M."/>
        </authorList>
    </citation>
    <scope>NUCLEOTIDE SEQUENCE [LARGE SCALE GENOMIC DNA]</scope>
    <source>
        <strain evidence="6 7">DSM 16097</strain>
    </source>
</reference>
<accession>A0A316H0C1</accession>
<dbReference type="Proteomes" id="UP000245708">
    <property type="component" value="Unassembled WGS sequence"/>
</dbReference>
<keyword evidence="7" id="KW-1185">Reference proteome</keyword>
<dbReference type="SUPFAM" id="SSF81273">
    <property type="entry name" value="H-NS histone-like proteins"/>
    <property type="match status" value="1"/>
</dbReference>
<dbReference type="GO" id="GO:0009295">
    <property type="term" value="C:nucleoid"/>
    <property type="evidence" value="ECO:0007669"/>
    <property type="project" value="UniProtKB-SubCell"/>
</dbReference>
<dbReference type="Pfam" id="PF00816">
    <property type="entry name" value="Histone_HNS"/>
    <property type="match status" value="1"/>
</dbReference>
<dbReference type="InterPro" id="IPR027444">
    <property type="entry name" value="H-NS_C_dom"/>
</dbReference>
<comment type="caution">
    <text evidence="6">The sequence shown here is derived from an EMBL/GenBank/DDBJ whole genome shotgun (WGS) entry which is preliminary data.</text>
</comment>
<evidence type="ECO:0000256" key="3">
    <source>
        <dbReference type="ARBA" id="ARBA00022490"/>
    </source>
</evidence>
<dbReference type="PANTHER" id="PTHR38097">
    <property type="match status" value="1"/>
</dbReference>